<dbReference type="PANTHER" id="PTHR30619:SF7">
    <property type="entry name" value="BETA-LACTAMASE DOMAIN PROTEIN"/>
    <property type="match status" value="1"/>
</dbReference>
<dbReference type="PANTHER" id="PTHR30619">
    <property type="entry name" value="DNA INTERNALIZATION/COMPETENCE PROTEIN COMEC/REC2"/>
    <property type="match status" value="1"/>
</dbReference>
<dbReference type="RefSeq" id="WP_284588947.1">
    <property type="nucleotide sequence ID" value="NZ_JASNUC010000007.1"/>
</dbReference>
<dbReference type="InterPro" id="IPR052159">
    <property type="entry name" value="Competence_DNA_uptake"/>
</dbReference>
<gene>
    <name evidence="8" type="ORF">QPX42_02630</name>
</gene>
<name>A0AAP4F8P9_9CORY</name>
<keyword evidence="5 6" id="KW-0472">Membrane</keyword>
<evidence type="ECO:0000256" key="2">
    <source>
        <dbReference type="ARBA" id="ARBA00022475"/>
    </source>
</evidence>
<evidence type="ECO:0000313" key="9">
    <source>
        <dbReference type="Proteomes" id="UP001224412"/>
    </source>
</evidence>
<dbReference type="GO" id="GO:0005886">
    <property type="term" value="C:plasma membrane"/>
    <property type="evidence" value="ECO:0007669"/>
    <property type="project" value="UniProtKB-SubCell"/>
</dbReference>
<evidence type="ECO:0000256" key="5">
    <source>
        <dbReference type="ARBA" id="ARBA00023136"/>
    </source>
</evidence>
<feature type="transmembrane region" description="Helical" evidence="6">
    <location>
        <begin position="261"/>
        <end position="281"/>
    </location>
</feature>
<sequence>MQDLRLLPSALTSWAVVLLVILTGGPGWAVVLLVVVGAVCIFTGHWQHAMLVVAAAGAALFMAATRQRRAAAFSYPEQLSATVAGRATALEFGGYYFPVKVDGLAPNLALFTKPATTGMDADTVQQTARQTAQQPAGIAPGSQILVDATYQESARPGLAPVVVRGEILEVQPPTGFAKFAANISDSLQAASQQFLGEHTAALVPGMVLGDRSAQTDQQRQMYIDAGLSHLTAVSGLHVATIVAAAVILARVARCGPVGQSIAALAVLAFYASVVGPAPSVLRASITGLVGVAAIVNSSRMPPIHALSIAVITLLLIDSDLAVTFGFALSVTATAGIIALVPLLYRPLARIRLPDVVVRAFAVSIAADIVTMPLVALMAGRVSVVSVLANVAVTPVVSIALLLGLTATILAVLPLPFPAEAVALKLAEPVVWWIYRVASWAQDLPLATIEVTPWAAAITYGWIIVALLAGLVRTTIAAGITGMLFAGWLQRPPAPAEISPDNVLVIDELAEITDYSGQIAAETIPGNTEAIVVTDPSGRKADRPTATPAGIPIIFPNRDGPVTVYADGSQRAESGKF</sequence>
<organism evidence="8 9">
    <name type="scientific">Corynebacterium pseudodiphtheriticum</name>
    <dbReference type="NCBI Taxonomy" id="37637"/>
    <lineage>
        <taxon>Bacteria</taxon>
        <taxon>Bacillati</taxon>
        <taxon>Actinomycetota</taxon>
        <taxon>Actinomycetes</taxon>
        <taxon>Mycobacteriales</taxon>
        <taxon>Corynebacteriaceae</taxon>
        <taxon>Corynebacterium</taxon>
    </lineage>
</organism>
<proteinExistence type="predicted"/>
<feature type="transmembrane region" description="Helical" evidence="6">
    <location>
        <begin position="460"/>
        <end position="488"/>
    </location>
</feature>
<feature type="transmembrane region" description="Helical" evidence="6">
    <location>
        <begin position="356"/>
        <end position="378"/>
    </location>
</feature>
<feature type="transmembrane region" description="Helical" evidence="6">
    <location>
        <begin position="322"/>
        <end position="344"/>
    </location>
</feature>
<keyword evidence="2" id="KW-1003">Cell membrane</keyword>
<feature type="transmembrane region" description="Helical" evidence="6">
    <location>
        <begin position="390"/>
        <end position="414"/>
    </location>
</feature>
<dbReference type="EMBL" id="JASNVH010000003">
    <property type="protein sequence ID" value="MDK4306450.1"/>
    <property type="molecule type" value="Genomic_DNA"/>
</dbReference>
<feature type="transmembrane region" description="Helical" evidence="6">
    <location>
        <begin position="288"/>
        <end position="316"/>
    </location>
</feature>
<keyword evidence="3 6" id="KW-0812">Transmembrane</keyword>
<dbReference type="Proteomes" id="UP001224412">
    <property type="component" value="Unassembled WGS sequence"/>
</dbReference>
<evidence type="ECO:0000313" key="8">
    <source>
        <dbReference type="EMBL" id="MDK4306450.1"/>
    </source>
</evidence>
<evidence type="ECO:0000259" key="7">
    <source>
        <dbReference type="Pfam" id="PF03772"/>
    </source>
</evidence>
<comment type="caution">
    <text evidence="8">The sequence shown here is derived from an EMBL/GenBank/DDBJ whole genome shotgun (WGS) entry which is preliminary data.</text>
</comment>
<evidence type="ECO:0000256" key="4">
    <source>
        <dbReference type="ARBA" id="ARBA00022989"/>
    </source>
</evidence>
<dbReference type="NCBIfam" id="TIGR00360">
    <property type="entry name" value="ComEC_N-term"/>
    <property type="match status" value="1"/>
</dbReference>
<protein>
    <submittedName>
        <fullName evidence="8">ComEC/Rec2 family competence protein</fullName>
    </submittedName>
</protein>
<feature type="transmembrane region" description="Helical" evidence="6">
    <location>
        <begin position="227"/>
        <end position="249"/>
    </location>
</feature>
<evidence type="ECO:0000256" key="1">
    <source>
        <dbReference type="ARBA" id="ARBA00004651"/>
    </source>
</evidence>
<reference evidence="8" key="1">
    <citation type="submission" date="2023-05" db="EMBL/GenBank/DDBJ databases">
        <title>Metabolic capabilities are highly conserved among human nasal-associated Corynebacterium species in pangenomic analyses.</title>
        <authorList>
            <person name="Tran T.H."/>
            <person name="Roberts A.Q."/>
            <person name="Escapa I.F."/>
            <person name="Gao W."/>
            <person name="Conlan S."/>
            <person name="Kong H."/>
            <person name="Segre J.A."/>
            <person name="Kelly M.S."/>
            <person name="Lemon K.P."/>
        </authorList>
    </citation>
    <scope>NUCLEOTIDE SEQUENCE</scope>
    <source>
        <strain evidence="8">KPL2773</strain>
    </source>
</reference>
<comment type="subcellular location">
    <subcellularLocation>
        <location evidence="1">Cell membrane</location>
        <topology evidence="1">Multi-pass membrane protein</topology>
    </subcellularLocation>
</comment>
<evidence type="ECO:0000256" key="6">
    <source>
        <dbReference type="SAM" id="Phobius"/>
    </source>
</evidence>
<dbReference type="Pfam" id="PF03772">
    <property type="entry name" value="Competence"/>
    <property type="match status" value="1"/>
</dbReference>
<feature type="transmembrane region" description="Helical" evidence="6">
    <location>
        <begin position="45"/>
        <end position="64"/>
    </location>
</feature>
<keyword evidence="4 6" id="KW-1133">Transmembrane helix</keyword>
<accession>A0AAP4F8P9</accession>
<dbReference type="InterPro" id="IPR004477">
    <property type="entry name" value="ComEC_N"/>
</dbReference>
<feature type="transmembrane region" description="Helical" evidence="6">
    <location>
        <begin position="12"/>
        <end position="39"/>
    </location>
</feature>
<dbReference type="AlphaFoldDB" id="A0AAP4F8P9"/>
<feature type="domain" description="ComEC/Rec2-related protein" evidence="7">
    <location>
        <begin position="206"/>
        <end position="471"/>
    </location>
</feature>
<evidence type="ECO:0000256" key="3">
    <source>
        <dbReference type="ARBA" id="ARBA00022692"/>
    </source>
</evidence>